<gene>
    <name evidence="2" type="ORF">Bpfe_010189</name>
</gene>
<dbReference type="EMBL" id="JASAOG010000036">
    <property type="protein sequence ID" value="KAK0060355.1"/>
    <property type="molecule type" value="Genomic_DNA"/>
</dbReference>
<comment type="caution">
    <text evidence="2">The sequence shown here is derived from an EMBL/GenBank/DDBJ whole genome shotgun (WGS) entry which is preliminary data.</text>
</comment>
<reference evidence="2" key="1">
    <citation type="journal article" date="2023" name="PLoS Negl. Trop. Dis.">
        <title>A genome sequence for Biomphalaria pfeifferi, the major vector snail for the human-infecting parasite Schistosoma mansoni.</title>
        <authorList>
            <person name="Bu L."/>
            <person name="Lu L."/>
            <person name="Laidemitt M.R."/>
            <person name="Zhang S.M."/>
            <person name="Mutuku M."/>
            <person name="Mkoji G."/>
            <person name="Steinauer M."/>
            <person name="Loker E.S."/>
        </authorList>
    </citation>
    <scope>NUCLEOTIDE SEQUENCE</scope>
    <source>
        <strain evidence="2">KasaAsao</strain>
    </source>
</reference>
<accession>A0AAD8BTG1</accession>
<keyword evidence="1" id="KW-0812">Transmembrane</keyword>
<evidence type="ECO:0000313" key="2">
    <source>
        <dbReference type="EMBL" id="KAK0060355.1"/>
    </source>
</evidence>
<feature type="transmembrane region" description="Helical" evidence="1">
    <location>
        <begin position="69"/>
        <end position="88"/>
    </location>
</feature>
<keyword evidence="1" id="KW-0472">Membrane</keyword>
<dbReference type="AlphaFoldDB" id="A0AAD8BTG1"/>
<feature type="transmembrane region" description="Helical" evidence="1">
    <location>
        <begin position="116"/>
        <end position="136"/>
    </location>
</feature>
<evidence type="ECO:0000256" key="1">
    <source>
        <dbReference type="SAM" id="Phobius"/>
    </source>
</evidence>
<keyword evidence="3" id="KW-1185">Reference proteome</keyword>
<organism evidence="2 3">
    <name type="scientific">Biomphalaria pfeifferi</name>
    <name type="common">Bloodfluke planorb</name>
    <name type="synonym">Freshwater snail</name>
    <dbReference type="NCBI Taxonomy" id="112525"/>
    <lineage>
        <taxon>Eukaryota</taxon>
        <taxon>Metazoa</taxon>
        <taxon>Spiralia</taxon>
        <taxon>Lophotrochozoa</taxon>
        <taxon>Mollusca</taxon>
        <taxon>Gastropoda</taxon>
        <taxon>Heterobranchia</taxon>
        <taxon>Euthyneura</taxon>
        <taxon>Panpulmonata</taxon>
        <taxon>Hygrophila</taxon>
        <taxon>Lymnaeoidea</taxon>
        <taxon>Planorbidae</taxon>
        <taxon>Biomphalaria</taxon>
    </lineage>
</organism>
<proteinExistence type="predicted"/>
<protein>
    <submittedName>
        <fullName evidence="2">P2Y purinoceptor 2</fullName>
    </submittedName>
</protein>
<evidence type="ECO:0000313" key="3">
    <source>
        <dbReference type="Proteomes" id="UP001233172"/>
    </source>
</evidence>
<reference evidence="2" key="2">
    <citation type="submission" date="2023-04" db="EMBL/GenBank/DDBJ databases">
        <authorList>
            <person name="Bu L."/>
            <person name="Lu L."/>
            <person name="Laidemitt M.R."/>
            <person name="Zhang S.M."/>
            <person name="Mutuku M."/>
            <person name="Mkoji G."/>
            <person name="Steinauer M."/>
            <person name="Loker E.S."/>
        </authorList>
    </citation>
    <scope>NUCLEOTIDE SEQUENCE</scope>
    <source>
        <strain evidence="2">KasaAsao</strain>
        <tissue evidence="2">Whole Snail</tissue>
    </source>
</reference>
<sequence length="148" mass="16553">MSIVLNIVNVSVFVTQGLKERVNFNLFCLSLVNLLDAVSLTTVVQGFIAHHWNPEIMVECYMARHTKHIILGVVLVVIVNYVPIFPTFGLESSSYTENNSTLTVLLYSKLCVDLQLYNDIAFGGVVAAACQMCIFIRRENLQRITPVS</sequence>
<keyword evidence="1" id="KW-1133">Transmembrane helix</keyword>
<name>A0AAD8BTG1_BIOPF</name>
<dbReference type="Proteomes" id="UP001233172">
    <property type="component" value="Unassembled WGS sequence"/>
</dbReference>